<gene>
    <name evidence="1" type="ORF">SAMN02194393_01730</name>
</gene>
<organism evidence="1 2">
    <name type="scientific">Maledivibacter halophilus</name>
    <dbReference type="NCBI Taxonomy" id="36842"/>
    <lineage>
        <taxon>Bacteria</taxon>
        <taxon>Bacillati</taxon>
        <taxon>Bacillota</taxon>
        <taxon>Clostridia</taxon>
        <taxon>Peptostreptococcales</taxon>
        <taxon>Caminicellaceae</taxon>
        <taxon>Maledivibacter</taxon>
    </lineage>
</organism>
<keyword evidence="2" id="KW-1185">Reference proteome</keyword>
<dbReference type="AlphaFoldDB" id="A0A1T5KF70"/>
<evidence type="ECO:0000313" key="2">
    <source>
        <dbReference type="Proteomes" id="UP000190285"/>
    </source>
</evidence>
<reference evidence="1 2" key="1">
    <citation type="submission" date="2017-02" db="EMBL/GenBank/DDBJ databases">
        <authorList>
            <person name="Peterson S.W."/>
        </authorList>
    </citation>
    <scope>NUCLEOTIDE SEQUENCE [LARGE SCALE GENOMIC DNA]</scope>
    <source>
        <strain evidence="1 2">M1</strain>
    </source>
</reference>
<protein>
    <submittedName>
        <fullName evidence="1">Uncharacterized protein</fullName>
    </submittedName>
</protein>
<name>A0A1T5KF70_9FIRM</name>
<dbReference type="STRING" id="36842.SAMN02194393_01730"/>
<dbReference type="EMBL" id="FUZT01000004">
    <property type="protein sequence ID" value="SKC62008.1"/>
    <property type="molecule type" value="Genomic_DNA"/>
</dbReference>
<proteinExistence type="predicted"/>
<evidence type="ECO:0000313" key="1">
    <source>
        <dbReference type="EMBL" id="SKC62008.1"/>
    </source>
</evidence>
<dbReference type="Proteomes" id="UP000190285">
    <property type="component" value="Unassembled WGS sequence"/>
</dbReference>
<dbReference type="RefSeq" id="WP_280175256.1">
    <property type="nucleotide sequence ID" value="NZ_FUZT01000004.1"/>
</dbReference>
<sequence length="43" mass="5070">MDRGGIIRKIAEEAVRLYFDGYSEKEAFNKAKKIYGWKNESEQ</sequence>
<accession>A0A1T5KF70</accession>